<evidence type="ECO:0000256" key="3">
    <source>
        <dbReference type="ARBA" id="ARBA00012098"/>
    </source>
</evidence>
<comment type="catalytic activity">
    <reaction evidence="1">
        <text>dTDP-4-dehydro-6-deoxy-alpha-D-glucose = dTDP-4-dehydro-beta-L-rhamnose</text>
        <dbReference type="Rhea" id="RHEA:16969"/>
        <dbReference type="ChEBI" id="CHEBI:57649"/>
        <dbReference type="ChEBI" id="CHEBI:62830"/>
        <dbReference type="EC" id="5.1.3.13"/>
    </reaction>
</comment>
<evidence type="ECO:0000256" key="2">
    <source>
        <dbReference type="ARBA" id="ARBA00001997"/>
    </source>
</evidence>
<proteinExistence type="predicted"/>
<reference evidence="8 9" key="1">
    <citation type="submission" date="2017-10" db="EMBL/GenBank/DDBJ databases">
        <authorList>
            <person name="Banno H."/>
            <person name="Chua N.-H."/>
        </authorList>
    </citation>
    <scope>NUCLEOTIDE SEQUENCE [LARGE SCALE GENOMIC DNA]</scope>
    <source>
        <strain evidence="8">Vibrio tapetis CECT4600</strain>
    </source>
</reference>
<protein>
    <recommendedName>
        <fullName evidence="4">dTDP-4-dehydrorhamnose 3,5-epimerase</fullName>
        <ecNumber evidence="3">5.1.3.13</ecNumber>
    </recommendedName>
    <alternativeName>
        <fullName evidence="6">Thymidine diphospho-4-keto-rhamnose 3,5-epimerase</fullName>
    </alternativeName>
    <alternativeName>
        <fullName evidence="5">dTDP-4-keto-6-deoxyglucose 3,5-epimerase</fullName>
    </alternativeName>
    <alternativeName>
        <fullName evidence="7">dTDP-6-deoxy-D-xylo-4-hexulose 3,5-epimerase</fullName>
    </alternativeName>
</protein>
<evidence type="ECO:0000256" key="5">
    <source>
        <dbReference type="ARBA" id="ARBA00029758"/>
    </source>
</evidence>
<dbReference type="Proteomes" id="UP000235828">
    <property type="component" value="Chromosome A"/>
</dbReference>
<dbReference type="KEGG" id="vta:A2992"/>
<dbReference type="Pfam" id="PF00908">
    <property type="entry name" value="dTDP_sugar_isom"/>
    <property type="match status" value="1"/>
</dbReference>
<evidence type="ECO:0000256" key="4">
    <source>
        <dbReference type="ARBA" id="ARBA00019595"/>
    </source>
</evidence>
<dbReference type="SUPFAM" id="SSF51182">
    <property type="entry name" value="RmlC-like cupins"/>
    <property type="match status" value="1"/>
</dbReference>
<dbReference type="InterPro" id="IPR000888">
    <property type="entry name" value="RmlC-like"/>
</dbReference>
<dbReference type="InterPro" id="IPR011051">
    <property type="entry name" value="RmlC_Cupin_sf"/>
</dbReference>
<organism evidence="8 9">
    <name type="scientific">Vibrio tapetis subsp. tapetis</name>
    <dbReference type="NCBI Taxonomy" id="1671868"/>
    <lineage>
        <taxon>Bacteria</taxon>
        <taxon>Pseudomonadati</taxon>
        <taxon>Pseudomonadota</taxon>
        <taxon>Gammaproteobacteria</taxon>
        <taxon>Vibrionales</taxon>
        <taxon>Vibrionaceae</taxon>
        <taxon>Vibrio</taxon>
    </lineage>
</organism>
<evidence type="ECO:0000313" key="9">
    <source>
        <dbReference type="Proteomes" id="UP000235828"/>
    </source>
</evidence>
<dbReference type="EC" id="5.1.3.13" evidence="3"/>
<dbReference type="EMBL" id="LT960611">
    <property type="protein sequence ID" value="SON50958.1"/>
    <property type="molecule type" value="Genomic_DNA"/>
</dbReference>
<gene>
    <name evidence="8" type="ORF">VTAP4600_A2992</name>
</gene>
<evidence type="ECO:0000256" key="6">
    <source>
        <dbReference type="ARBA" id="ARBA00031424"/>
    </source>
</evidence>
<accession>A0A2N8ZGF1</accession>
<dbReference type="OrthoDB" id="9800680at2"/>
<evidence type="ECO:0000256" key="7">
    <source>
        <dbReference type="ARBA" id="ARBA00033311"/>
    </source>
</evidence>
<evidence type="ECO:0000256" key="1">
    <source>
        <dbReference type="ARBA" id="ARBA00001298"/>
    </source>
</evidence>
<dbReference type="Gene3D" id="2.60.120.10">
    <property type="entry name" value="Jelly Rolls"/>
    <property type="match status" value="1"/>
</dbReference>
<dbReference type="GO" id="GO:0008830">
    <property type="term" value="F:dTDP-4-dehydrorhamnose 3,5-epimerase activity"/>
    <property type="evidence" value="ECO:0007669"/>
    <property type="project" value="UniProtKB-EC"/>
</dbReference>
<name>A0A2N8ZGF1_9VIBR</name>
<dbReference type="InterPro" id="IPR014710">
    <property type="entry name" value="RmlC-like_jellyroll"/>
</dbReference>
<keyword evidence="9" id="KW-1185">Reference proteome</keyword>
<dbReference type="RefSeq" id="WP_102523357.1">
    <property type="nucleotide sequence ID" value="NZ_LT960611.1"/>
</dbReference>
<sequence>MIEGVVYTPLLRIEHPKGDIFRGLKASEPSFSSFGEAYFSSITNGEIKGWKKHRKMVLNLIVPVGAIKFVIYDDRPDSSTYGQFSRFTLSPENYARLTVPHGVWLAFQGVGCELNLLLNIASIEHDPEESMSQPISQVEYNWSDE</sequence>
<evidence type="ECO:0000313" key="8">
    <source>
        <dbReference type="EMBL" id="SON50958.1"/>
    </source>
</evidence>
<dbReference type="AlphaFoldDB" id="A0A2N8ZGF1"/>
<comment type="function">
    <text evidence="2">Catalyzes the epimerization of the C3' and C5'positions of dTDP-6-deoxy-D-xylo-4-hexulose, forming dTDP-6-deoxy-L-lyxo-4-hexulose.</text>
</comment>